<keyword evidence="6" id="KW-1185">Reference proteome</keyword>
<evidence type="ECO:0000313" key="6">
    <source>
        <dbReference type="Proteomes" id="UP000263486"/>
    </source>
</evidence>
<keyword evidence="3" id="KW-0804">Transcription</keyword>
<evidence type="ECO:0000313" key="5">
    <source>
        <dbReference type="EMBL" id="REI40636.1"/>
    </source>
</evidence>
<sequence length="212" mass="25209">MSKYMNLKEKSYEIIKHNIINLIYRPGEYLEEKKLSSSLEVSRTPMREALSRLEDEGWVNIYPRKGIYVAKIDETLINNVFEARKTLEISSLKLTAGRLPQMKLELLKEKFADLTVDDPKKLEIIDDEFHNMIISFYDNFFLKKATVNIMEHAKRIKMFSLDRKVKEVILKSKEEHIILIDLLLEEKIEEAEQLLYEHLERAQRYYLKILVV</sequence>
<protein>
    <submittedName>
        <fullName evidence="5">GntR family transcriptional regulator</fullName>
    </submittedName>
</protein>
<dbReference type="Proteomes" id="UP000263486">
    <property type="component" value="Unassembled WGS sequence"/>
</dbReference>
<reference evidence="5 6" key="1">
    <citation type="submission" date="2018-08" db="EMBL/GenBank/DDBJ databases">
        <title>Draft genome sequence of Psychrilyobacter sp. strain SD5 isolated from Black Sea water.</title>
        <authorList>
            <person name="Yadav S."/>
            <person name="Villanueva L."/>
            <person name="Damste J.S.S."/>
        </authorList>
    </citation>
    <scope>NUCLEOTIDE SEQUENCE [LARGE SCALE GENOMIC DNA]</scope>
    <source>
        <strain evidence="5 6">SD5</strain>
    </source>
</reference>
<dbReference type="InterPro" id="IPR008920">
    <property type="entry name" value="TF_FadR/GntR_C"/>
</dbReference>
<dbReference type="InterPro" id="IPR000524">
    <property type="entry name" value="Tscrpt_reg_HTH_GntR"/>
</dbReference>
<feature type="domain" description="HTH gntR-type" evidence="4">
    <location>
        <begin position="5"/>
        <end position="72"/>
    </location>
</feature>
<dbReference type="PANTHER" id="PTHR43537">
    <property type="entry name" value="TRANSCRIPTIONAL REGULATOR, GNTR FAMILY"/>
    <property type="match status" value="1"/>
</dbReference>
<accession>A0ABX9KG92</accession>
<keyword evidence="2" id="KW-0238">DNA-binding</keyword>
<dbReference type="PANTHER" id="PTHR43537:SF24">
    <property type="entry name" value="GLUCONATE OPERON TRANSCRIPTIONAL REPRESSOR"/>
    <property type="match status" value="1"/>
</dbReference>
<keyword evidence="1" id="KW-0805">Transcription regulation</keyword>
<dbReference type="CDD" id="cd07377">
    <property type="entry name" value="WHTH_GntR"/>
    <property type="match status" value="1"/>
</dbReference>
<dbReference type="InterPro" id="IPR036388">
    <property type="entry name" value="WH-like_DNA-bd_sf"/>
</dbReference>
<dbReference type="Pfam" id="PF00392">
    <property type="entry name" value="GntR"/>
    <property type="match status" value="1"/>
</dbReference>
<dbReference type="Pfam" id="PF07729">
    <property type="entry name" value="FCD"/>
    <property type="match status" value="1"/>
</dbReference>
<dbReference type="SMART" id="SM00345">
    <property type="entry name" value="HTH_GNTR"/>
    <property type="match status" value="1"/>
</dbReference>
<dbReference type="SUPFAM" id="SSF48008">
    <property type="entry name" value="GntR ligand-binding domain-like"/>
    <property type="match status" value="1"/>
</dbReference>
<proteinExistence type="predicted"/>
<evidence type="ECO:0000259" key="4">
    <source>
        <dbReference type="PROSITE" id="PS50949"/>
    </source>
</evidence>
<dbReference type="SUPFAM" id="SSF46785">
    <property type="entry name" value="Winged helix' DNA-binding domain"/>
    <property type="match status" value="1"/>
</dbReference>
<evidence type="ECO:0000256" key="2">
    <source>
        <dbReference type="ARBA" id="ARBA00023125"/>
    </source>
</evidence>
<organism evidence="5 6">
    <name type="scientific">Psychrilyobacter piezotolerans</name>
    <dbReference type="NCBI Taxonomy" id="2293438"/>
    <lineage>
        <taxon>Bacteria</taxon>
        <taxon>Fusobacteriati</taxon>
        <taxon>Fusobacteriota</taxon>
        <taxon>Fusobacteriia</taxon>
        <taxon>Fusobacteriales</taxon>
        <taxon>Fusobacteriaceae</taxon>
        <taxon>Psychrilyobacter</taxon>
    </lineage>
</organism>
<dbReference type="InterPro" id="IPR011711">
    <property type="entry name" value="GntR_C"/>
</dbReference>
<evidence type="ECO:0000256" key="1">
    <source>
        <dbReference type="ARBA" id="ARBA00023015"/>
    </source>
</evidence>
<dbReference type="PROSITE" id="PS50949">
    <property type="entry name" value="HTH_GNTR"/>
    <property type="match status" value="1"/>
</dbReference>
<gene>
    <name evidence="5" type="ORF">DYH56_10040</name>
</gene>
<comment type="caution">
    <text evidence="5">The sequence shown here is derived from an EMBL/GenBank/DDBJ whole genome shotgun (WGS) entry which is preliminary data.</text>
</comment>
<dbReference type="EMBL" id="QUAJ01000017">
    <property type="protein sequence ID" value="REI40636.1"/>
    <property type="molecule type" value="Genomic_DNA"/>
</dbReference>
<dbReference type="Gene3D" id="1.20.120.530">
    <property type="entry name" value="GntR ligand-binding domain-like"/>
    <property type="match status" value="1"/>
</dbReference>
<name>A0ABX9KG92_9FUSO</name>
<evidence type="ECO:0000256" key="3">
    <source>
        <dbReference type="ARBA" id="ARBA00023163"/>
    </source>
</evidence>
<dbReference type="Gene3D" id="1.10.10.10">
    <property type="entry name" value="Winged helix-like DNA-binding domain superfamily/Winged helix DNA-binding domain"/>
    <property type="match status" value="1"/>
</dbReference>
<dbReference type="RefSeq" id="WP_114642735.1">
    <property type="nucleotide sequence ID" value="NZ_JAACIO010000017.1"/>
</dbReference>
<dbReference type="InterPro" id="IPR036390">
    <property type="entry name" value="WH_DNA-bd_sf"/>
</dbReference>
<dbReference type="PRINTS" id="PR00035">
    <property type="entry name" value="HTHGNTR"/>
</dbReference>